<dbReference type="eggNOG" id="ENOG502S0AR">
    <property type="taxonomic scope" value="Eukaryota"/>
</dbReference>
<dbReference type="SUPFAM" id="SSF81383">
    <property type="entry name" value="F-box domain"/>
    <property type="match status" value="1"/>
</dbReference>
<gene>
    <name evidence="3" type="ORF">CPSG_01493</name>
</gene>
<dbReference type="Pfam" id="PF12937">
    <property type="entry name" value="F-box-like"/>
    <property type="match status" value="1"/>
</dbReference>
<dbReference type="OrthoDB" id="539158at2759"/>
<dbReference type="Gene3D" id="1.20.1280.50">
    <property type="match status" value="1"/>
</dbReference>
<evidence type="ECO:0000313" key="4">
    <source>
        <dbReference type="Proteomes" id="UP000002497"/>
    </source>
</evidence>
<dbReference type="PANTHER" id="PTHR13252:SF9">
    <property type="entry name" value="F-BOX ONLY PROTEIN 28"/>
    <property type="match status" value="1"/>
</dbReference>
<dbReference type="SMART" id="SM00256">
    <property type="entry name" value="FBOX"/>
    <property type="match status" value="1"/>
</dbReference>
<reference evidence="4" key="1">
    <citation type="journal article" date="2010" name="Genome Res.">
        <title>Population genomic sequencing of Coccidioides fungi reveals recent hybridization and transposon control.</title>
        <authorList>
            <person name="Neafsey D.E."/>
            <person name="Barker B.M."/>
            <person name="Sharpton T.J."/>
            <person name="Stajich J.E."/>
            <person name="Park D.J."/>
            <person name="Whiston E."/>
            <person name="Hung C.-Y."/>
            <person name="McMahan C."/>
            <person name="White J."/>
            <person name="Sykes S."/>
            <person name="Heiman D."/>
            <person name="Young S."/>
            <person name="Zeng Q."/>
            <person name="Abouelleil A."/>
            <person name="Aftuck L."/>
            <person name="Bessette D."/>
            <person name="Brown A."/>
            <person name="FitzGerald M."/>
            <person name="Lui A."/>
            <person name="Macdonald J.P."/>
            <person name="Priest M."/>
            <person name="Orbach M.J."/>
            <person name="Galgiani J.N."/>
            <person name="Kirkland T.N."/>
            <person name="Cole G.T."/>
            <person name="Birren B.W."/>
            <person name="Henn M.R."/>
            <person name="Taylor J.W."/>
            <person name="Rounsley S.D."/>
        </authorList>
    </citation>
    <scope>NUCLEOTIDE SEQUENCE [LARGE SCALE GENOMIC DNA]</scope>
    <source>
        <strain evidence="4">RMSCC 757 / Silveira</strain>
    </source>
</reference>
<dbReference type="InterPro" id="IPR036047">
    <property type="entry name" value="F-box-like_dom_sf"/>
</dbReference>
<dbReference type="VEuPathDB" id="FungiDB:CPSG_01493"/>
<dbReference type="OMA" id="DRRFFPR"/>
<dbReference type="GO" id="GO:0000209">
    <property type="term" value="P:protein polyubiquitination"/>
    <property type="evidence" value="ECO:0007669"/>
    <property type="project" value="TreeGrafter"/>
</dbReference>
<feature type="region of interest" description="Disordered" evidence="1">
    <location>
        <begin position="487"/>
        <end position="509"/>
    </location>
</feature>
<dbReference type="InterPro" id="IPR039719">
    <property type="entry name" value="FBXO28"/>
</dbReference>
<sequence length="616" mass="68262">MFAKGKDPATVLAIMDKLPAELILNITSYLAPEDLLNLQLVSKAFLTFGRDDLLWRSLLYESAWRDANPSMYNAHRAQVNGLDHHATRAAPSTHSHDPIYGKEGIDWYSEYMTRNAPISIRWLQQPKSKALHGVCNREIKGMGLLKRSAYAESRRVVAPLDNGSVCVWDISQQKPGEPTASWGQVVNTSKRGILFHDHSGRTGTSARKHVNESLVGGNCVNVDSPRSRVYIAVGNCVSEVDLAALQVVSQHNYPQCVSSLSQRQVDYDAPITVATTKDLYIYDPRCPAKPGALDHTTTVQCLTAELAALDVKLLCPLPPRNSGSASLPKPMALSVLHPPLPDINTIFVAGRFPSILQYDRRFFSTLQDTIYSGARLSALTTVPEVFHLGLGRAWQNHRGLVACGEYNGKGSLEMYGFSNESSASSFWDAEPTTIDKSTVYQNRQSTSASKVLSVATHGAKLVYSDANGNVRWVERDGKTPIRVWNINHDPQSRGGREGVGRRDLDDSGDIIPETIPPVLRVLIGERGRSDFIRQLLSTGGDLTEDEILVWTGSRVASLGFYPHPTSCPKEDNDRRGPENLDTERMEREYMETLERSMRSQAHDLNRLLAEMPSTIR</sequence>
<name>E9CVL0_COCPS</name>
<dbReference type="VEuPathDB" id="FungiDB:D8B26_001548"/>
<evidence type="ECO:0000256" key="1">
    <source>
        <dbReference type="SAM" id="MobiDB-lite"/>
    </source>
</evidence>
<keyword evidence="4" id="KW-1185">Reference proteome</keyword>
<dbReference type="Proteomes" id="UP000002497">
    <property type="component" value="Unassembled WGS sequence"/>
</dbReference>
<reference evidence="4" key="2">
    <citation type="submission" date="2010-03" db="EMBL/GenBank/DDBJ databases">
        <title>The genome sequence of Coccidioides posadasii strain Silveira.</title>
        <authorList>
            <consortium name="The Broad Institute Genome Sequencing Center for Infectious Disease"/>
            <person name="Neafsey D."/>
            <person name="Orbach M."/>
            <person name="Henn M.R."/>
            <person name="Cole G.T."/>
            <person name="Galgiani J."/>
            <person name="Gardner M.J."/>
            <person name="Kirkland T.N."/>
            <person name="Taylor J.W."/>
            <person name="Young S.K."/>
            <person name="Zeng Q."/>
            <person name="Koehrsen M."/>
            <person name="Alvarado L."/>
            <person name="Berlin A."/>
            <person name="Borenstein D."/>
            <person name="Chapman S.B."/>
            <person name="Chen Z."/>
            <person name="Engels R."/>
            <person name="Freedman E."/>
            <person name="Gellesch M."/>
            <person name="Goldberg J."/>
            <person name="Griggs A."/>
            <person name="Gujja S."/>
            <person name="Heilman E."/>
            <person name="Heiman D."/>
            <person name="Howarth C."/>
            <person name="Jen D."/>
            <person name="Larson L."/>
            <person name="Mehta T."/>
            <person name="Neiman D."/>
            <person name="Park D."/>
            <person name="Pearson M."/>
            <person name="Richards J."/>
            <person name="Roberts A."/>
            <person name="Saif S."/>
            <person name="Shea T."/>
            <person name="Shenoy N."/>
            <person name="Sisk P."/>
            <person name="Stolte C."/>
            <person name="Sykes S."/>
            <person name="Walk T."/>
            <person name="White J."/>
            <person name="Yandava C."/>
            <person name="Haas B."/>
            <person name="Nusbaum C."/>
            <person name="Birren B."/>
        </authorList>
    </citation>
    <scope>NUCLEOTIDE SEQUENCE [LARGE SCALE GENOMIC DNA]</scope>
    <source>
        <strain evidence="4">RMSCC 757 / Silveira</strain>
    </source>
</reference>
<proteinExistence type="predicted"/>
<protein>
    <recommendedName>
        <fullName evidence="2">F-box domain-containing protein</fullName>
    </recommendedName>
</protein>
<evidence type="ECO:0000259" key="2">
    <source>
        <dbReference type="PROSITE" id="PS50181"/>
    </source>
</evidence>
<dbReference type="PANTHER" id="PTHR13252">
    <property type="entry name" value="F-BOX ONLY PROTEIN 28"/>
    <property type="match status" value="1"/>
</dbReference>
<dbReference type="InterPro" id="IPR001810">
    <property type="entry name" value="F-box_dom"/>
</dbReference>
<evidence type="ECO:0000313" key="3">
    <source>
        <dbReference type="EMBL" id="EFW21336.1"/>
    </source>
</evidence>
<feature type="domain" description="F-box" evidence="2">
    <location>
        <begin position="12"/>
        <end position="58"/>
    </location>
</feature>
<dbReference type="STRING" id="443226.E9CVL0"/>
<feature type="compositionally biased region" description="Basic and acidic residues" evidence="1">
    <location>
        <begin position="490"/>
        <end position="505"/>
    </location>
</feature>
<dbReference type="PROSITE" id="PS50181">
    <property type="entry name" value="FBOX"/>
    <property type="match status" value="1"/>
</dbReference>
<dbReference type="AlphaFoldDB" id="E9CVL0"/>
<accession>E9CVL0</accession>
<dbReference type="EMBL" id="GL636487">
    <property type="protein sequence ID" value="EFW21336.1"/>
    <property type="molecule type" value="Genomic_DNA"/>
</dbReference>
<organism evidence="4">
    <name type="scientific">Coccidioides posadasii (strain RMSCC 757 / Silveira)</name>
    <name type="common">Valley fever fungus</name>
    <dbReference type="NCBI Taxonomy" id="443226"/>
    <lineage>
        <taxon>Eukaryota</taxon>
        <taxon>Fungi</taxon>
        <taxon>Dikarya</taxon>
        <taxon>Ascomycota</taxon>
        <taxon>Pezizomycotina</taxon>
        <taxon>Eurotiomycetes</taxon>
        <taxon>Eurotiomycetidae</taxon>
        <taxon>Onygenales</taxon>
        <taxon>Onygenaceae</taxon>
        <taxon>Coccidioides</taxon>
    </lineage>
</organism>
<dbReference type="HOGENOM" id="CLU_030037_0_0_1"/>